<proteinExistence type="predicted"/>
<keyword evidence="2" id="KW-1185">Reference proteome</keyword>
<dbReference type="Pfam" id="PF06078">
    <property type="entry name" value="DUF937"/>
    <property type="match status" value="1"/>
</dbReference>
<dbReference type="AlphaFoldDB" id="A0A2P1PV58"/>
<dbReference type="RefSeq" id="WP_106892649.1">
    <property type="nucleotide sequence ID" value="NZ_CP027860.1"/>
</dbReference>
<dbReference type="Proteomes" id="UP000241074">
    <property type="component" value="Chromosome"/>
</dbReference>
<accession>A0A2P1PV58</accession>
<protein>
    <submittedName>
        <fullName evidence="1">Calcium-binding protein</fullName>
    </submittedName>
</protein>
<dbReference type="PROSITE" id="PS00018">
    <property type="entry name" value="EF_HAND_1"/>
    <property type="match status" value="1"/>
</dbReference>
<sequence length="210" mass="20831">MAAEILQGLMGILDDNAMQQIGRQIGASPAQTQGAVQQALPLILGAMGRNAAEPNGAEALHRAVARDHANVDIGGLLGGLLGGGQAANPVASQGESILKHVFGARQDRAAVGLGRSSGLDQGSAAQLLKILAPIVMAQIGKTQQQKGLSSGGLGDLLGLIGGARPQAQSQPGGGGLLGAVLDRDGDGDVDFADLAPMAGQVLGGLFGGNR</sequence>
<gene>
    <name evidence="1" type="ORF">C7S18_16715</name>
</gene>
<reference evidence="1 2" key="1">
    <citation type="submission" date="2018-03" db="EMBL/GenBank/DDBJ databases">
        <title>Ahniella affigens gen. nov., sp. nov., a gammaproteobacterium isolated from sandy soil near a stream.</title>
        <authorList>
            <person name="Ko Y."/>
            <person name="Kim J.-H."/>
        </authorList>
    </citation>
    <scope>NUCLEOTIDE SEQUENCE [LARGE SCALE GENOMIC DNA]</scope>
    <source>
        <strain evidence="1 2">D13</strain>
    </source>
</reference>
<dbReference type="InterPro" id="IPR009282">
    <property type="entry name" value="DUF937"/>
</dbReference>
<dbReference type="InterPro" id="IPR018247">
    <property type="entry name" value="EF_Hand_1_Ca_BS"/>
</dbReference>
<dbReference type="OrthoDB" id="5957149at2"/>
<reference evidence="1 2" key="2">
    <citation type="submission" date="2018-03" db="EMBL/GenBank/DDBJ databases">
        <authorList>
            <person name="Keele B.F."/>
        </authorList>
    </citation>
    <scope>NUCLEOTIDE SEQUENCE [LARGE SCALE GENOMIC DNA]</scope>
    <source>
        <strain evidence="1 2">D13</strain>
    </source>
</reference>
<dbReference type="KEGG" id="xba:C7S18_16715"/>
<name>A0A2P1PV58_9GAMM</name>
<evidence type="ECO:0000313" key="1">
    <source>
        <dbReference type="EMBL" id="AVP98729.1"/>
    </source>
</evidence>
<dbReference type="EMBL" id="CP027860">
    <property type="protein sequence ID" value="AVP98729.1"/>
    <property type="molecule type" value="Genomic_DNA"/>
</dbReference>
<organism evidence="1 2">
    <name type="scientific">Ahniella affigens</name>
    <dbReference type="NCBI Taxonomy" id="2021234"/>
    <lineage>
        <taxon>Bacteria</taxon>
        <taxon>Pseudomonadati</taxon>
        <taxon>Pseudomonadota</taxon>
        <taxon>Gammaproteobacteria</taxon>
        <taxon>Lysobacterales</taxon>
        <taxon>Rhodanobacteraceae</taxon>
        <taxon>Ahniella</taxon>
    </lineage>
</organism>
<evidence type="ECO:0000313" key="2">
    <source>
        <dbReference type="Proteomes" id="UP000241074"/>
    </source>
</evidence>